<protein>
    <submittedName>
        <fullName evidence="4">Uncharacterized protein</fullName>
    </submittedName>
</protein>
<dbReference type="AlphaFoldDB" id="A0A9P8YDL5"/>
<proteinExistence type="inferred from homology"/>
<reference evidence="4" key="1">
    <citation type="journal article" date="2021" name="Nat. Commun.">
        <title>Genetic determinants of endophytism in the Arabidopsis root mycobiome.</title>
        <authorList>
            <person name="Mesny F."/>
            <person name="Miyauchi S."/>
            <person name="Thiergart T."/>
            <person name="Pickel B."/>
            <person name="Atanasova L."/>
            <person name="Karlsson M."/>
            <person name="Huettel B."/>
            <person name="Barry K.W."/>
            <person name="Haridas S."/>
            <person name="Chen C."/>
            <person name="Bauer D."/>
            <person name="Andreopoulos W."/>
            <person name="Pangilinan J."/>
            <person name="LaButti K."/>
            <person name="Riley R."/>
            <person name="Lipzen A."/>
            <person name="Clum A."/>
            <person name="Drula E."/>
            <person name="Henrissat B."/>
            <person name="Kohler A."/>
            <person name="Grigoriev I.V."/>
            <person name="Martin F.M."/>
            <person name="Hacquard S."/>
        </authorList>
    </citation>
    <scope>NUCLEOTIDE SEQUENCE</scope>
    <source>
        <strain evidence="4">MPI-CAGE-CH-0230</strain>
    </source>
</reference>
<evidence type="ECO:0000256" key="2">
    <source>
        <dbReference type="ARBA" id="ARBA00022857"/>
    </source>
</evidence>
<evidence type="ECO:0000256" key="3">
    <source>
        <dbReference type="RuleBase" id="RU000363"/>
    </source>
</evidence>
<dbReference type="Proteomes" id="UP000756346">
    <property type="component" value="Unassembled WGS sequence"/>
</dbReference>
<dbReference type="OrthoDB" id="417891at2759"/>
<keyword evidence="5" id="KW-1185">Reference proteome</keyword>
<evidence type="ECO:0000256" key="1">
    <source>
        <dbReference type="ARBA" id="ARBA00006484"/>
    </source>
</evidence>
<evidence type="ECO:0000313" key="5">
    <source>
        <dbReference type="Proteomes" id="UP000756346"/>
    </source>
</evidence>
<comment type="caution">
    <text evidence="4">The sequence shown here is derived from an EMBL/GenBank/DDBJ whole genome shotgun (WGS) entry which is preliminary data.</text>
</comment>
<dbReference type="PANTHER" id="PTHR42760:SF127">
    <property type="entry name" value="3-KETOACYL-ACYL CARRIER PROTEIN REDUCTASE-RELATED"/>
    <property type="match status" value="1"/>
</dbReference>
<dbReference type="Pfam" id="PF00106">
    <property type="entry name" value="adh_short"/>
    <property type="match status" value="1"/>
</dbReference>
<dbReference type="PROSITE" id="PS00061">
    <property type="entry name" value="ADH_SHORT"/>
    <property type="match status" value="1"/>
</dbReference>
<dbReference type="Gene3D" id="3.40.50.720">
    <property type="entry name" value="NAD(P)-binding Rossmann-like Domain"/>
    <property type="match status" value="1"/>
</dbReference>
<dbReference type="InterPro" id="IPR002347">
    <property type="entry name" value="SDR_fam"/>
</dbReference>
<dbReference type="GO" id="GO:0006633">
    <property type="term" value="P:fatty acid biosynthetic process"/>
    <property type="evidence" value="ECO:0007669"/>
    <property type="project" value="TreeGrafter"/>
</dbReference>
<dbReference type="EMBL" id="JAGTJQ010000002">
    <property type="protein sequence ID" value="KAH7037294.1"/>
    <property type="molecule type" value="Genomic_DNA"/>
</dbReference>
<keyword evidence="2" id="KW-0521">NADP</keyword>
<name>A0A9P8YDL5_9PEZI</name>
<accession>A0A9P8YDL5</accession>
<dbReference type="RefSeq" id="XP_046016415.1">
    <property type="nucleotide sequence ID" value="XM_046149494.1"/>
</dbReference>
<comment type="similarity">
    <text evidence="1 3">Belongs to the short-chain dehydrogenases/reductases (SDR) family.</text>
</comment>
<dbReference type="GeneID" id="70179040"/>
<dbReference type="GO" id="GO:0048038">
    <property type="term" value="F:quinone binding"/>
    <property type="evidence" value="ECO:0007669"/>
    <property type="project" value="TreeGrafter"/>
</dbReference>
<dbReference type="PRINTS" id="PR00080">
    <property type="entry name" value="SDRFAMILY"/>
</dbReference>
<dbReference type="PANTHER" id="PTHR42760">
    <property type="entry name" value="SHORT-CHAIN DEHYDROGENASES/REDUCTASES FAMILY MEMBER"/>
    <property type="match status" value="1"/>
</dbReference>
<evidence type="ECO:0000313" key="4">
    <source>
        <dbReference type="EMBL" id="KAH7037294.1"/>
    </source>
</evidence>
<organism evidence="4 5">
    <name type="scientific">Microdochium trichocladiopsis</name>
    <dbReference type="NCBI Taxonomy" id="1682393"/>
    <lineage>
        <taxon>Eukaryota</taxon>
        <taxon>Fungi</taxon>
        <taxon>Dikarya</taxon>
        <taxon>Ascomycota</taxon>
        <taxon>Pezizomycotina</taxon>
        <taxon>Sordariomycetes</taxon>
        <taxon>Xylariomycetidae</taxon>
        <taxon>Xylariales</taxon>
        <taxon>Microdochiaceae</taxon>
        <taxon>Microdochium</taxon>
    </lineage>
</organism>
<dbReference type="GO" id="GO:0016616">
    <property type="term" value="F:oxidoreductase activity, acting on the CH-OH group of donors, NAD or NADP as acceptor"/>
    <property type="evidence" value="ECO:0007669"/>
    <property type="project" value="TreeGrafter"/>
</dbReference>
<gene>
    <name evidence="4" type="ORF">B0I36DRAFT_236848</name>
</gene>
<dbReference type="InterPro" id="IPR036291">
    <property type="entry name" value="NAD(P)-bd_dom_sf"/>
</dbReference>
<dbReference type="SUPFAM" id="SSF51735">
    <property type="entry name" value="NAD(P)-binding Rossmann-fold domains"/>
    <property type="match status" value="1"/>
</dbReference>
<dbReference type="CDD" id="cd05233">
    <property type="entry name" value="SDR_c"/>
    <property type="match status" value="1"/>
</dbReference>
<dbReference type="InterPro" id="IPR020904">
    <property type="entry name" value="Sc_DH/Rdtase_CS"/>
</dbReference>
<dbReference type="PRINTS" id="PR00081">
    <property type="entry name" value="GDHRDH"/>
</dbReference>
<dbReference type="FunFam" id="3.40.50.720:FF:000084">
    <property type="entry name" value="Short-chain dehydrogenase reductase"/>
    <property type="match status" value="1"/>
</dbReference>
<sequence length="263" mass="27299">MQGKTVIVTGGSSGLGKVIATAYLSAGANVAICDVNEARLQECTTEFGGSHKDRFLATRADVTDEASVQAFVQSVVDRFGRLDVLVNNAGLADAFAPVGDTTKAAWDLLIGVNLTGSFLCMKAAVNAMEKNPPAQGDKPGGGLIIQIGSTAGDRGFEAGLAYTVSKHGVNGLVKHTAGVYAAKGIYAVGLMLGPMSTNIQESMARSGDMRMDMFAQTSGAKMGAEQMVDTADVAKYCLFLSDRSIAATANGGLITFRKNFPNV</sequence>